<dbReference type="SUPFAM" id="SSF52540">
    <property type="entry name" value="P-loop containing nucleoside triphosphate hydrolases"/>
    <property type="match status" value="1"/>
</dbReference>
<feature type="region of interest" description="Disordered" evidence="1">
    <location>
        <begin position="19"/>
        <end position="63"/>
    </location>
</feature>
<dbReference type="GO" id="GO:0005634">
    <property type="term" value="C:nucleus"/>
    <property type="evidence" value="ECO:0007669"/>
    <property type="project" value="TreeGrafter"/>
</dbReference>
<dbReference type="PANTHER" id="PTHR23389">
    <property type="entry name" value="CHROMOSOME TRANSMISSION FIDELITY FACTOR 18"/>
    <property type="match status" value="1"/>
</dbReference>
<evidence type="ECO:0000256" key="1">
    <source>
        <dbReference type="SAM" id="MobiDB-lite"/>
    </source>
</evidence>
<dbReference type="GO" id="GO:0003677">
    <property type="term" value="F:DNA binding"/>
    <property type="evidence" value="ECO:0007669"/>
    <property type="project" value="TreeGrafter"/>
</dbReference>
<name>A0A167ZTT1_9EURO</name>
<evidence type="ECO:0000259" key="2">
    <source>
        <dbReference type="SMART" id="SM00382"/>
    </source>
</evidence>
<dbReference type="CDD" id="cd00009">
    <property type="entry name" value="AAA"/>
    <property type="match status" value="1"/>
</dbReference>
<comment type="caution">
    <text evidence="3">The sequence shown here is derived from an EMBL/GenBank/DDBJ whole genome shotgun (WGS) entry which is preliminary data.</text>
</comment>
<keyword evidence="4" id="KW-1185">Reference proteome</keyword>
<gene>
    <name evidence="3" type="ORF">AAP_02552</name>
</gene>
<dbReference type="Gene3D" id="3.40.50.300">
    <property type="entry name" value="P-loop containing nucleotide triphosphate hydrolases"/>
    <property type="match status" value="1"/>
</dbReference>
<evidence type="ECO:0000313" key="4">
    <source>
        <dbReference type="Proteomes" id="UP000242877"/>
    </source>
</evidence>
<feature type="region of interest" description="Disordered" evidence="1">
    <location>
        <begin position="858"/>
        <end position="885"/>
    </location>
</feature>
<dbReference type="EMBL" id="AZGZ01000009">
    <property type="protein sequence ID" value="KZZ93086.1"/>
    <property type="molecule type" value="Genomic_DNA"/>
</dbReference>
<dbReference type="InterPro" id="IPR003959">
    <property type="entry name" value="ATPase_AAA_core"/>
</dbReference>
<sequence>MQTGSVSVASAAFGVENVAPADQLKRKWEQNVPGSGGHAAQGAQEPKRTRTMGPFVMDDDDDDDDDELIQPFNFDSQDATLVQPTSYNAETVTSTFSLPTRTAPLKPTSAYIESINIDDIEVQATSAIPAIPATPATQEQYSLRLCSGKTVHLRARKPTAATSYEQTIASRSTAAPGRARKSYYGIDIHGLLDTIAAEEKSAESHVSEPQILHPSIEQSEHNRTSSPLWTEKYRARRFVDLVGDDRTHRLVLRWLKGWDDIVFPGVAKLKPKKFNDNVIEERAHRKILLLAGPPGLGKTTLAHVCARQAGYEVMEINASDERSSNVVKGRIRDAIGTENVKSIAVNPDGSRNQKANRPVCLVIDEVDGVVGGTGGGGGGNEGGFVKALIDLVMLDKRNSGMLPTDQSAPKKKKKNDRFRLLRPLILICNDVYHPSLRPLRTSSIAEIIHVRQAPLEKVVNRMKSIFQQEQIPFETDGVRRLCEASWGISNIRNRTAHSRGVGEGDIRGILVAGEWIAKKLRVEGLRNSSKLTKKWIDKHFSNDSARDSQGLGRGGSREVVERVFVEGAGFGTAALPTNSFVDPYSSKPNGIATSGVADLRKRQTMEKLRRMIDASGEIDRCVTDCFLKYPTQHYQDDTFLSKPNAMYDWLNFHDSLSSRIYTNQSWELGQYMNQSVLAFHDLFASASRQNLEKNNDEAEDEHPFSGPRADFAAREAQKQHKATLVEFQSSMSPPILRLFRSQEVTITELVPNLIRMLSPDIKPTLVGASGRPGFASVRKESEKKLVQSAVSVMAGMNIRFERTKVEHEGAHGGYIYRMDPPIDTLIEFARIAIDTENSATAPVRFAVRQALAQEYHKESLKRSTEAGQAKLAASKPVEDGPKSQSDMLARLNGPKRDFFGRVISEQEIAESQAEQARQKAADEARNGGKTGFTHAWIKYHDGFSNAVRKRITMQELMSGL</sequence>
<dbReference type="AlphaFoldDB" id="A0A167ZTT1"/>
<evidence type="ECO:0000313" key="3">
    <source>
        <dbReference type="EMBL" id="KZZ93086.1"/>
    </source>
</evidence>
<dbReference type="Pfam" id="PF00004">
    <property type="entry name" value="AAA"/>
    <property type="match status" value="1"/>
</dbReference>
<dbReference type="VEuPathDB" id="FungiDB:AAP_02552"/>
<dbReference type="GO" id="GO:0016887">
    <property type="term" value="F:ATP hydrolysis activity"/>
    <property type="evidence" value="ECO:0007669"/>
    <property type="project" value="InterPro"/>
</dbReference>
<dbReference type="GO" id="GO:0005524">
    <property type="term" value="F:ATP binding"/>
    <property type="evidence" value="ECO:0007669"/>
    <property type="project" value="InterPro"/>
</dbReference>
<organism evidence="3 4">
    <name type="scientific">Ascosphaera apis ARSEF 7405</name>
    <dbReference type="NCBI Taxonomy" id="392613"/>
    <lineage>
        <taxon>Eukaryota</taxon>
        <taxon>Fungi</taxon>
        <taxon>Dikarya</taxon>
        <taxon>Ascomycota</taxon>
        <taxon>Pezizomycotina</taxon>
        <taxon>Eurotiomycetes</taxon>
        <taxon>Eurotiomycetidae</taxon>
        <taxon>Onygenales</taxon>
        <taxon>Ascosphaeraceae</taxon>
        <taxon>Ascosphaera</taxon>
    </lineage>
</organism>
<reference evidence="3 4" key="1">
    <citation type="journal article" date="2016" name="Genome Biol. Evol.">
        <title>Divergent and convergent evolution of fungal pathogenicity.</title>
        <authorList>
            <person name="Shang Y."/>
            <person name="Xiao G."/>
            <person name="Zheng P."/>
            <person name="Cen K."/>
            <person name="Zhan S."/>
            <person name="Wang C."/>
        </authorList>
    </citation>
    <scope>NUCLEOTIDE SEQUENCE [LARGE SCALE GENOMIC DNA]</scope>
    <source>
        <strain evidence="3 4">ARSEF 7405</strain>
    </source>
</reference>
<dbReference type="OrthoDB" id="4203119at2759"/>
<dbReference type="Proteomes" id="UP000242877">
    <property type="component" value="Unassembled WGS sequence"/>
</dbReference>
<dbReference type="PANTHER" id="PTHR23389:SF3">
    <property type="entry name" value="CHROMOSOME TRANSMISSION FIDELITY PROTEIN 18 HOMOLOG"/>
    <property type="match status" value="1"/>
</dbReference>
<proteinExistence type="predicted"/>
<dbReference type="SMART" id="SM00382">
    <property type="entry name" value="AAA"/>
    <property type="match status" value="1"/>
</dbReference>
<protein>
    <submittedName>
        <fullName evidence="3">Sister chromatid cohesion factor</fullName>
    </submittedName>
</protein>
<feature type="domain" description="AAA+ ATPase" evidence="2">
    <location>
        <begin position="284"/>
        <end position="454"/>
    </location>
</feature>
<accession>A0A167ZTT1</accession>
<dbReference type="InterPro" id="IPR027417">
    <property type="entry name" value="P-loop_NTPase"/>
</dbReference>
<dbReference type="InterPro" id="IPR003593">
    <property type="entry name" value="AAA+_ATPase"/>
</dbReference>